<dbReference type="GO" id="GO:0098046">
    <property type="term" value="C:type V protein secretion system complex"/>
    <property type="evidence" value="ECO:0007669"/>
    <property type="project" value="TreeGrafter"/>
</dbReference>
<keyword evidence="8" id="KW-0998">Cell outer membrane</keyword>
<evidence type="ECO:0000256" key="1">
    <source>
        <dbReference type="ARBA" id="ARBA00004442"/>
    </source>
</evidence>
<dbReference type="AlphaFoldDB" id="A0A0A2Y5I9"/>
<dbReference type="PANTHER" id="PTHR34597:SF1">
    <property type="entry name" value="HEME_HEMOPEXIN TRANSPORTER PROTEIN HUXB"/>
    <property type="match status" value="1"/>
</dbReference>
<keyword evidence="4" id="KW-1134">Transmembrane beta strand</keyword>
<feature type="domain" description="POTRA" evidence="10">
    <location>
        <begin position="69"/>
        <end position="149"/>
    </location>
</feature>
<dbReference type="InterPro" id="IPR051544">
    <property type="entry name" value="TPS_OM_transporter"/>
</dbReference>
<keyword evidence="5" id="KW-0812">Transmembrane</keyword>
<evidence type="ECO:0000256" key="7">
    <source>
        <dbReference type="ARBA" id="ARBA00023136"/>
    </source>
</evidence>
<protein>
    <recommendedName>
        <fullName evidence="10">POTRA domain-containing protein</fullName>
    </recommendedName>
</protein>
<accession>A0A0A2Y5I9</accession>
<evidence type="ECO:0000256" key="9">
    <source>
        <dbReference type="SAM" id="SignalP"/>
    </source>
</evidence>
<feature type="signal peptide" evidence="9">
    <location>
        <begin position="1"/>
        <end position="20"/>
    </location>
</feature>
<dbReference type="EMBL" id="JPXY01000020">
    <property type="protein sequence ID" value="KGQ32669.1"/>
    <property type="molecule type" value="Genomic_DNA"/>
</dbReference>
<dbReference type="Gene3D" id="3.10.20.310">
    <property type="entry name" value="membrane protein fhac"/>
    <property type="match status" value="1"/>
</dbReference>
<dbReference type="InterPro" id="IPR005565">
    <property type="entry name" value="Hemolysn_activator_HlyB_C"/>
</dbReference>
<dbReference type="GO" id="GO:0008320">
    <property type="term" value="F:protein transmembrane transporter activity"/>
    <property type="evidence" value="ECO:0007669"/>
    <property type="project" value="TreeGrafter"/>
</dbReference>
<dbReference type="PROSITE" id="PS51779">
    <property type="entry name" value="POTRA"/>
    <property type="match status" value="1"/>
</dbReference>
<dbReference type="GO" id="GO:0009279">
    <property type="term" value="C:cell outer membrane"/>
    <property type="evidence" value="ECO:0007669"/>
    <property type="project" value="UniProtKB-SubCell"/>
</dbReference>
<dbReference type="InterPro" id="IPR034746">
    <property type="entry name" value="POTRA"/>
</dbReference>
<evidence type="ECO:0000256" key="6">
    <source>
        <dbReference type="ARBA" id="ARBA00022927"/>
    </source>
</evidence>
<dbReference type="InterPro" id="IPR013686">
    <property type="entry name" value="Polypept-transport_assoc_ShlB"/>
</dbReference>
<evidence type="ECO:0000256" key="4">
    <source>
        <dbReference type="ARBA" id="ARBA00022452"/>
    </source>
</evidence>
<evidence type="ECO:0000256" key="3">
    <source>
        <dbReference type="ARBA" id="ARBA00022448"/>
    </source>
</evidence>
<gene>
    <name evidence="11" type="ORF">P375_04835</name>
</gene>
<evidence type="ECO:0000256" key="8">
    <source>
        <dbReference type="ARBA" id="ARBA00023237"/>
    </source>
</evidence>
<evidence type="ECO:0000256" key="5">
    <source>
        <dbReference type="ARBA" id="ARBA00022692"/>
    </source>
</evidence>
<dbReference type="GO" id="GO:0046819">
    <property type="term" value="P:protein secretion by the type V secretion system"/>
    <property type="evidence" value="ECO:0007669"/>
    <property type="project" value="TreeGrafter"/>
</dbReference>
<dbReference type="RefSeq" id="WP_039134951.1">
    <property type="nucleotide sequence ID" value="NZ_JPXY01000020.1"/>
</dbReference>
<evidence type="ECO:0000259" key="10">
    <source>
        <dbReference type="PROSITE" id="PS51779"/>
    </source>
</evidence>
<dbReference type="Proteomes" id="UP000030418">
    <property type="component" value="Unassembled WGS sequence"/>
</dbReference>
<keyword evidence="12" id="KW-1185">Reference proteome</keyword>
<comment type="subcellular location">
    <subcellularLocation>
        <location evidence="1">Cell outer membrane</location>
    </subcellularLocation>
</comment>
<name>A0A0A2Y5I9_9PAST</name>
<evidence type="ECO:0000256" key="2">
    <source>
        <dbReference type="ARBA" id="ARBA00009055"/>
    </source>
</evidence>
<proteinExistence type="inferred from homology"/>
<evidence type="ECO:0000313" key="12">
    <source>
        <dbReference type="Proteomes" id="UP000030418"/>
    </source>
</evidence>
<keyword evidence="9" id="KW-0732">Signal</keyword>
<comment type="similarity">
    <text evidence="2">Belongs to the TPS (TC 1.B.20) family.</text>
</comment>
<sequence>MRYSNYLLGCILTLPLYVQAQESFQDQLQQAGAISQELNQQRKRLEKPDGQLFKQPVHIHSQSNNALRFELNQIHIKLLNETGLETPVKQDLSHLIKPYLNKSITLDDLNQLTEKITQYYREHNYLVARAFLPPQEIENGELTIGVMEGNIGKINIDNQSKLSANFVRRMANTSINSQRYLSQTETEKLALLLNDIQGIKSKLSVQAGEKTGTTDVNILLQDAKRWQAYVFSDNQGSTSTGRYRISAGGKLFNLAGLGDELSINALSSQNRRLKNIRIEYSALLDGYGTKIGTYFSYLNYKLGGDFAALNAKGYNQNVGIYLLHPTIRQPDLHVNTKLTLSHNRVADSQVASQEVENHTRINLVNLELNGVWNSLPKGTTYFNMAMSIGQEHNQTSEAYQNRPLDWQENNKFTLTNIELGHEQILPYDFAFDINVKGQLSDRNLSSNQKMLLGGQSAVRGYRAGAVSLSDAVIGQFTLKHYYPLFKESLLTTSAFYDIGAGKKYHKISTYNQRPEETNQIKLQSIGAGIQLSAPNNYSINAYYSRPIGHKLANEKDHQFVLSFLKLF</sequence>
<dbReference type="PANTHER" id="PTHR34597">
    <property type="entry name" value="SLR1661 PROTEIN"/>
    <property type="match status" value="1"/>
</dbReference>
<comment type="caution">
    <text evidence="11">The sequence shown here is derived from an EMBL/GenBank/DDBJ whole genome shotgun (WGS) entry which is preliminary data.</text>
</comment>
<keyword evidence="3" id="KW-0813">Transport</keyword>
<keyword evidence="6" id="KW-0653">Protein transport</keyword>
<dbReference type="Pfam" id="PF03865">
    <property type="entry name" value="ShlB"/>
    <property type="match status" value="1"/>
</dbReference>
<feature type="chain" id="PRO_5002008200" description="POTRA domain-containing protein" evidence="9">
    <location>
        <begin position="21"/>
        <end position="567"/>
    </location>
</feature>
<keyword evidence="7" id="KW-0472">Membrane</keyword>
<evidence type="ECO:0000313" key="11">
    <source>
        <dbReference type="EMBL" id="KGQ32669.1"/>
    </source>
</evidence>
<reference evidence="11 12" key="1">
    <citation type="submission" date="2014-08" db="EMBL/GenBank/DDBJ databases">
        <title>Chaperone-usher fimbriae in a diverse selection of Gallibacterium genomes.</title>
        <authorList>
            <person name="Kudirkiene E."/>
            <person name="Bager R.J."/>
            <person name="Johnson T.J."/>
            <person name="Bojesen A.M."/>
        </authorList>
    </citation>
    <scope>NUCLEOTIDE SEQUENCE [LARGE SCALE GENOMIC DNA]</scope>
    <source>
        <strain evidence="11 12">CCM5976</strain>
    </source>
</reference>
<dbReference type="Pfam" id="PF08479">
    <property type="entry name" value="POTRA_2"/>
    <property type="match status" value="1"/>
</dbReference>
<dbReference type="Gene3D" id="2.40.160.50">
    <property type="entry name" value="membrane protein fhac: a member of the omp85/tpsb transporter family"/>
    <property type="match status" value="1"/>
</dbReference>
<organism evidence="11 12">
    <name type="scientific">Gallibacterium genomosp. 2</name>
    <dbReference type="NCBI Taxonomy" id="155517"/>
    <lineage>
        <taxon>Bacteria</taxon>
        <taxon>Pseudomonadati</taxon>
        <taxon>Pseudomonadota</taxon>
        <taxon>Gammaproteobacteria</taxon>
        <taxon>Pasteurellales</taxon>
        <taxon>Pasteurellaceae</taxon>
        <taxon>Gallibacterium</taxon>
    </lineage>
</organism>